<protein>
    <submittedName>
        <fullName evidence="1">Uncharacterized protein</fullName>
    </submittedName>
</protein>
<name>A0AAN8GD73_PATCE</name>
<evidence type="ECO:0000313" key="2">
    <source>
        <dbReference type="Proteomes" id="UP001347796"/>
    </source>
</evidence>
<proteinExistence type="predicted"/>
<comment type="caution">
    <text evidence="1">The sequence shown here is derived from an EMBL/GenBank/DDBJ whole genome shotgun (WGS) entry which is preliminary data.</text>
</comment>
<keyword evidence="2" id="KW-1185">Reference proteome</keyword>
<accession>A0AAN8GD73</accession>
<sequence>MPAVANKLFGRNWKMHTESKETIDLDTLPQSSNVRQVGKSIKAMTLDEIVREIMNSDGKAVVTYCDDGSKKQGAGSFSVQGFTINQKYRPLPTLTIASETRSNLADLKIAVLDVLSAASGVETKVLFEKIDFIVTDHTSHNFDVEDIVAEKVDSEHNPAHLFCNVHPSLMFNRVVTKQWAEIEDTIGRDKIYSSFLVNATTNSSSVTEQALDCITRLINHDFDHKPWNKSNEFDSHIAPKKNKSVSLKDERFNRLTLTCAVAVYHLDDVSDFLEKFEHVTNQLACIVRCFMELDFLKILYVTGALLGLHLVEPFLSLTTSTATTYSKLIPAFKQLHVDLTTTEPSALLNVNVSAFKFVSEDRFNASKYDNDVCQAIESCLADISPHVENVIGIKKAPIHNLNAERSVGFINYELGRRGTKQLASASACQVKAKSADLIEKRPSGSFLQEIGI</sequence>
<evidence type="ECO:0000313" key="1">
    <source>
        <dbReference type="EMBL" id="KAK6168681.1"/>
    </source>
</evidence>
<dbReference type="Proteomes" id="UP001347796">
    <property type="component" value="Unassembled WGS sequence"/>
</dbReference>
<organism evidence="1 2">
    <name type="scientific">Patella caerulea</name>
    <name type="common">Rayed Mediterranean limpet</name>
    <dbReference type="NCBI Taxonomy" id="87958"/>
    <lineage>
        <taxon>Eukaryota</taxon>
        <taxon>Metazoa</taxon>
        <taxon>Spiralia</taxon>
        <taxon>Lophotrochozoa</taxon>
        <taxon>Mollusca</taxon>
        <taxon>Gastropoda</taxon>
        <taxon>Patellogastropoda</taxon>
        <taxon>Patelloidea</taxon>
        <taxon>Patellidae</taxon>
        <taxon>Patella</taxon>
    </lineage>
</organism>
<dbReference type="EMBL" id="JAZGQO010000015">
    <property type="protein sequence ID" value="KAK6168681.1"/>
    <property type="molecule type" value="Genomic_DNA"/>
</dbReference>
<reference evidence="1 2" key="1">
    <citation type="submission" date="2024-01" db="EMBL/GenBank/DDBJ databases">
        <title>The genome of the rayed Mediterranean limpet Patella caerulea (Linnaeus, 1758).</title>
        <authorList>
            <person name="Anh-Thu Weber A."/>
            <person name="Halstead-Nussloch G."/>
        </authorList>
    </citation>
    <scope>NUCLEOTIDE SEQUENCE [LARGE SCALE GENOMIC DNA]</scope>
    <source>
        <strain evidence="1">AATW-2023a</strain>
        <tissue evidence="1">Whole specimen</tissue>
    </source>
</reference>
<dbReference type="AlphaFoldDB" id="A0AAN8GD73"/>
<gene>
    <name evidence="1" type="ORF">SNE40_019871</name>
</gene>